<dbReference type="SUPFAM" id="SSF48726">
    <property type="entry name" value="Immunoglobulin"/>
    <property type="match status" value="1"/>
</dbReference>
<dbReference type="PANTHER" id="PTHR21063">
    <property type="entry name" value="LFA-3"/>
    <property type="match status" value="1"/>
</dbReference>
<dbReference type="Gene3D" id="2.60.40.10">
    <property type="entry name" value="Immunoglobulins"/>
    <property type="match status" value="1"/>
</dbReference>
<keyword evidence="2" id="KW-1133">Transmembrane helix</keyword>
<feature type="compositionally biased region" description="Basic and acidic residues" evidence="1">
    <location>
        <begin position="159"/>
        <end position="173"/>
    </location>
</feature>
<evidence type="ECO:0000313" key="4">
    <source>
        <dbReference type="EMBL" id="KAL1251695.1"/>
    </source>
</evidence>
<feature type="non-terminal residue" evidence="4">
    <location>
        <position position="1"/>
    </location>
</feature>
<evidence type="ECO:0000313" key="5">
    <source>
        <dbReference type="Proteomes" id="UP001558613"/>
    </source>
</evidence>
<feature type="transmembrane region" description="Helical" evidence="2">
    <location>
        <begin position="120"/>
        <end position="143"/>
    </location>
</feature>
<evidence type="ECO:0000256" key="2">
    <source>
        <dbReference type="SAM" id="Phobius"/>
    </source>
</evidence>
<accession>A0ABR3LH70</accession>
<dbReference type="InterPro" id="IPR036179">
    <property type="entry name" value="Ig-like_dom_sf"/>
</dbReference>
<feature type="domain" description="Immunoglobulin V-set" evidence="3">
    <location>
        <begin position="12"/>
        <end position="98"/>
    </location>
</feature>
<evidence type="ECO:0000259" key="3">
    <source>
        <dbReference type="Pfam" id="PF07686"/>
    </source>
</evidence>
<dbReference type="InterPro" id="IPR013106">
    <property type="entry name" value="Ig_V-set"/>
</dbReference>
<keyword evidence="5" id="KW-1185">Reference proteome</keyword>
<evidence type="ECO:0000256" key="1">
    <source>
        <dbReference type="SAM" id="MobiDB-lite"/>
    </source>
</evidence>
<dbReference type="Proteomes" id="UP001558613">
    <property type="component" value="Unassembled WGS sequence"/>
</dbReference>
<name>A0ABR3LH70_9TELE</name>
<keyword evidence="2" id="KW-0812">Transmembrane</keyword>
<dbReference type="InterPro" id="IPR013783">
    <property type="entry name" value="Ig-like_fold"/>
</dbReference>
<comment type="caution">
    <text evidence="4">The sequence shown here is derived from an EMBL/GenBank/DDBJ whole genome shotgun (WGS) entry which is preliminary data.</text>
</comment>
<dbReference type="Pfam" id="PF07686">
    <property type="entry name" value="V-set"/>
    <property type="match status" value="1"/>
</dbReference>
<organism evidence="4 5">
    <name type="scientific">Cirrhinus molitorella</name>
    <name type="common">mud carp</name>
    <dbReference type="NCBI Taxonomy" id="172907"/>
    <lineage>
        <taxon>Eukaryota</taxon>
        <taxon>Metazoa</taxon>
        <taxon>Chordata</taxon>
        <taxon>Craniata</taxon>
        <taxon>Vertebrata</taxon>
        <taxon>Euteleostomi</taxon>
        <taxon>Actinopterygii</taxon>
        <taxon>Neopterygii</taxon>
        <taxon>Teleostei</taxon>
        <taxon>Ostariophysi</taxon>
        <taxon>Cypriniformes</taxon>
        <taxon>Cyprinidae</taxon>
        <taxon>Labeoninae</taxon>
        <taxon>Labeonini</taxon>
        <taxon>Cirrhinus</taxon>
    </lineage>
</organism>
<keyword evidence="2" id="KW-0472">Membrane</keyword>
<sequence length="173" mass="19105">APDAELGKGKIVSAMEGKSVTLDPDVIKNTNYVMLWYFNDTLIAEMTGDQSKICTDDQCRERFRDRLKLDHQTGSLTITNSRTTDSGLYKVLIISHMPQHSITSSKRFIFTVIDSGLSSAVVAVICVCGVLLFVAAAAGVIYYRKCHQAGQSNSTTRSSDQRKTERKPEPEPV</sequence>
<dbReference type="EMBL" id="JAYMGO010000022">
    <property type="protein sequence ID" value="KAL1251695.1"/>
    <property type="molecule type" value="Genomic_DNA"/>
</dbReference>
<feature type="region of interest" description="Disordered" evidence="1">
    <location>
        <begin position="151"/>
        <end position="173"/>
    </location>
</feature>
<proteinExistence type="predicted"/>
<reference evidence="4 5" key="1">
    <citation type="submission" date="2023-09" db="EMBL/GenBank/DDBJ databases">
        <authorList>
            <person name="Wang M."/>
        </authorList>
    </citation>
    <scope>NUCLEOTIDE SEQUENCE [LARGE SCALE GENOMIC DNA]</scope>
    <source>
        <strain evidence="4">GT-2023</strain>
        <tissue evidence="4">Liver</tissue>
    </source>
</reference>
<protein>
    <recommendedName>
        <fullName evidence="3">Immunoglobulin V-set domain-containing protein</fullName>
    </recommendedName>
</protein>
<dbReference type="PANTHER" id="PTHR21063:SF4">
    <property type="entry name" value="CD48 ANTIGEN-RELATED"/>
    <property type="match status" value="1"/>
</dbReference>
<gene>
    <name evidence="4" type="ORF">QQF64_019491</name>
</gene>